<organism evidence="1 2">
    <name type="scientific">Staurois parvus</name>
    <dbReference type="NCBI Taxonomy" id="386267"/>
    <lineage>
        <taxon>Eukaryota</taxon>
        <taxon>Metazoa</taxon>
        <taxon>Chordata</taxon>
        <taxon>Craniata</taxon>
        <taxon>Vertebrata</taxon>
        <taxon>Euteleostomi</taxon>
        <taxon>Amphibia</taxon>
        <taxon>Batrachia</taxon>
        <taxon>Anura</taxon>
        <taxon>Neobatrachia</taxon>
        <taxon>Ranoidea</taxon>
        <taxon>Ranidae</taxon>
        <taxon>Staurois</taxon>
    </lineage>
</organism>
<name>A0ABN9BC09_9NEOB</name>
<evidence type="ECO:0000313" key="1">
    <source>
        <dbReference type="EMBL" id="CAI9545078.1"/>
    </source>
</evidence>
<sequence length="59" mass="6564">MILHFWVGVHVGQSLSCQSPDPGREEIYISKPYKAVCLHSKAQHTVKTAYSSPFDCPTS</sequence>
<gene>
    <name evidence="1" type="ORF">SPARVUS_LOCUS2595583</name>
</gene>
<evidence type="ECO:0000313" key="2">
    <source>
        <dbReference type="Proteomes" id="UP001162483"/>
    </source>
</evidence>
<proteinExistence type="predicted"/>
<comment type="caution">
    <text evidence="1">The sequence shown here is derived from an EMBL/GenBank/DDBJ whole genome shotgun (WGS) entry which is preliminary data.</text>
</comment>
<reference evidence="1" key="1">
    <citation type="submission" date="2023-05" db="EMBL/GenBank/DDBJ databases">
        <authorList>
            <person name="Stuckert A."/>
        </authorList>
    </citation>
    <scope>NUCLEOTIDE SEQUENCE</scope>
</reference>
<dbReference type="Proteomes" id="UP001162483">
    <property type="component" value="Unassembled WGS sequence"/>
</dbReference>
<keyword evidence="2" id="KW-1185">Reference proteome</keyword>
<dbReference type="EMBL" id="CATNWA010003326">
    <property type="protein sequence ID" value="CAI9545078.1"/>
    <property type="molecule type" value="Genomic_DNA"/>
</dbReference>
<accession>A0ABN9BC09</accession>
<protein>
    <submittedName>
        <fullName evidence="1">Uncharacterized protein</fullName>
    </submittedName>
</protein>